<organism evidence="2 3">
    <name type="scientific">Aspergillus bombycis</name>
    <dbReference type="NCBI Taxonomy" id="109264"/>
    <lineage>
        <taxon>Eukaryota</taxon>
        <taxon>Fungi</taxon>
        <taxon>Dikarya</taxon>
        <taxon>Ascomycota</taxon>
        <taxon>Pezizomycotina</taxon>
        <taxon>Eurotiomycetes</taxon>
        <taxon>Eurotiomycetidae</taxon>
        <taxon>Eurotiales</taxon>
        <taxon>Aspergillaceae</taxon>
        <taxon>Aspergillus</taxon>
    </lineage>
</organism>
<accession>A0A1F7ZRS2</accession>
<dbReference type="InterPro" id="IPR000719">
    <property type="entry name" value="Prot_kinase_dom"/>
</dbReference>
<reference evidence="2 3" key="1">
    <citation type="journal article" date="2016" name="Genome Biol. Evol.">
        <title>Draft genome sequence of an aflatoxigenic Aspergillus species, A. bombycis.</title>
        <authorList>
            <person name="Moore G.G."/>
            <person name="Mack B.M."/>
            <person name="Beltz S.B."/>
            <person name="Gilbert M.K."/>
        </authorList>
    </citation>
    <scope>NUCLEOTIDE SEQUENCE [LARGE SCALE GENOMIC DNA]</scope>
    <source>
        <strain evidence="3">NRRL 26010</strain>
    </source>
</reference>
<name>A0A1F7ZRS2_9EURO</name>
<dbReference type="InterPro" id="IPR002575">
    <property type="entry name" value="Aminoglycoside_PTrfase"/>
</dbReference>
<evidence type="ECO:0000313" key="3">
    <source>
        <dbReference type="Proteomes" id="UP000179179"/>
    </source>
</evidence>
<dbReference type="PROSITE" id="PS50011">
    <property type="entry name" value="PROTEIN_KINASE_DOM"/>
    <property type="match status" value="1"/>
</dbReference>
<dbReference type="CDD" id="cd05120">
    <property type="entry name" value="APH_ChoK_like"/>
    <property type="match status" value="1"/>
</dbReference>
<dbReference type="InterPro" id="IPR011009">
    <property type="entry name" value="Kinase-like_dom_sf"/>
</dbReference>
<dbReference type="AlphaFoldDB" id="A0A1F7ZRS2"/>
<gene>
    <name evidence="2" type="ORF">ABOM_009160</name>
</gene>
<keyword evidence="3" id="KW-1185">Reference proteome</keyword>
<dbReference type="PANTHER" id="PTHR21310">
    <property type="entry name" value="AMINOGLYCOSIDE PHOSPHOTRANSFERASE-RELATED-RELATED"/>
    <property type="match status" value="1"/>
</dbReference>
<dbReference type="InterPro" id="IPR051678">
    <property type="entry name" value="AGP_Transferase"/>
</dbReference>
<dbReference type="SUPFAM" id="SSF56112">
    <property type="entry name" value="Protein kinase-like (PK-like)"/>
    <property type="match status" value="1"/>
</dbReference>
<comment type="caution">
    <text evidence="2">The sequence shown here is derived from an EMBL/GenBank/DDBJ whole genome shotgun (WGS) entry which is preliminary data.</text>
</comment>
<dbReference type="EMBL" id="LYCR01000095">
    <property type="protein sequence ID" value="OGM42143.1"/>
    <property type="molecule type" value="Genomic_DNA"/>
</dbReference>
<dbReference type="Pfam" id="PF01636">
    <property type="entry name" value="APH"/>
    <property type="match status" value="1"/>
</dbReference>
<protein>
    <recommendedName>
        <fullName evidence="1">Protein kinase domain-containing protein</fullName>
    </recommendedName>
</protein>
<feature type="domain" description="Protein kinase" evidence="1">
    <location>
        <begin position="4"/>
        <end position="281"/>
    </location>
</feature>
<evidence type="ECO:0000259" key="1">
    <source>
        <dbReference type="PROSITE" id="PS50011"/>
    </source>
</evidence>
<dbReference type="PANTHER" id="PTHR21310:SF48">
    <property type="entry name" value="AMINOGLYCOSIDE PHOSPHOTRANSFERASE DOMAIN-CONTAINING PROTEIN"/>
    <property type="match status" value="1"/>
</dbReference>
<dbReference type="RefSeq" id="XP_022385860.1">
    <property type="nucleotide sequence ID" value="XM_022536288.1"/>
</dbReference>
<dbReference type="GO" id="GO:0005524">
    <property type="term" value="F:ATP binding"/>
    <property type="evidence" value="ECO:0007669"/>
    <property type="project" value="InterPro"/>
</dbReference>
<dbReference type="Gene3D" id="3.90.1200.10">
    <property type="match status" value="1"/>
</dbReference>
<evidence type="ECO:0000313" key="2">
    <source>
        <dbReference type="EMBL" id="OGM42143.1"/>
    </source>
</evidence>
<dbReference type="GeneID" id="34452550"/>
<dbReference type="GO" id="GO:0004672">
    <property type="term" value="F:protein kinase activity"/>
    <property type="evidence" value="ECO:0007669"/>
    <property type="project" value="InterPro"/>
</dbReference>
<proteinExistence type="predicted"/>
<dbReference type="OrthoDB" id="4177236at2759"/>
<dbReference type="Proteomes" id="UP000179179">
    <property type="component" value="Unassembled WGS sequence"/>
</dbReference>
<sequence length="281" mass="32215">MPNMTVAEPTGLPTIAEIEAATDVLSMPDNSAKVVRVKEHFAVKFGNGIPLSEAENMRFLAANSKVPVPKVYQAFIDPETNRTFIVMEYVHGDNLQKLLPSLTPSQKTIICKLVKDAMIDLRNIPPPDYLGTLNRRPYHDGVFWTKEQNPLISGPFPSQKEMNRGILERLRQTESPQYIRLLQTMVDSTLHSHRTVFAHGDLQPKNIMVQEVESHDGESPKFKITIIDWEISGWYPEYWDFCNATISCRFKPDWLALVPDILDEYPVEYLMMHVVYSTVFY</sequence>